<accession>A0A023D133</accession>
<sequence length="125" mass="14761">MLMPRIVIAGFHIEDDPEKGKVLNTKKKYYWRVSAHTENKKVDGKNIEFKKGHLADVLTYRGPQKVFIIGVCIAEQEEVKEWAKKLQRVLKYHLEPADTRYIQQYKEYLKKTKIDTQNTHATKED</sequence>
<gene>
    <name evidence="1" type="ORF">FD15_GL002287</name>
</gene>
<dbReference type="EMBL" id="AYZF01000003">
    <property type="protein sequence ID" value="KRN07419.1"/>
    <property type="molecule type" value="Genomic_DNA"/>
</dbReference>
<proteinExistence type="predicted"/>
<comment type="caution">
    <text evidence="1">The sequence shown here is derived from an EMBL/GenBank/DDBJ whole genome shotgun (WGS) entry which is preliminary data.</text>
</comment>
<protein>
    <submittedName>
        <fullName evidence="1">Uncharacterized protein</fullName>
    </submittedName>
</protein>
<dbReference type="Pfam" id="PF19157">
    <property type="entry name" value="DUF5839"/>
    <property type="match status" value="1"/>
</dbReference>
<dbReference type="Proteomes" id="UP000050961">
    <property type="component" value="Unassembled WGS sequence"/>
</dbReference>
<dbReference type="InterPro" id="IPR043895">
    <property type="entry name" value="DUF5839"/>
</dbReference>
<dbReference type="PATRIC" id="fig|1423806.3.peg.2337"/>
<evidence type="ECO:0000313" key="2">
    <source>
        <dbReference type="Proteomes" id="UP000050961"/>
    </source>
</evidence>
<reference evidence="1 2" key="1">
    <citation type="journal article" date="2015" name="Genome Announc.">
        <title>Expanding the biotechnology potential of lactobacilli through comparative genomics of 213 strains and associated genera.</title>
        <authorList>
            <person name="Sun Z."/>
            <person name="Harris H.M."/>
            <person name="McCann A."/>
            <person name="Guo C."/>
            <person name="Argimon S."/>
            <person name="Zhang W."/>
            <person name="Yang X."/>
            <person name="Jeffery I.B."/>
            <person name="Cooney J.C."/>
            <person name="Kagawa T.F."/>
            <person name="Liu W."/>
            <person name="Song Y."/>
            <person name="Salvetti E."/>
            <person name="Wrobel A."/>
            <person name="Rasinkangas P."/>
            <person name="Parkhill J."/>
            <person name="Rea M.C."/>
            <person name="O'Sullivan O."/>
            <person name="Ritari J."/>
            <person name="Douillard F.P."/>
            <person name="Paul Ross R."/>
            <person name="Yang R."/>
            <person name="Briner A.E."/>
            <person name="Felis G.E."/>
            <person name="de Vos W.M."/>
            <person name="Barrangou R."/>
            <person name="Klaenhammer T.R."/>
            <person name="Caufield P.W."/>
            <person name="Cui Y."/>
            <person name="Zhang H."/>
            <person name="O'Toole P.W."/>
        </authorList>
    </citation>
    <scope>NUCLEOTIDE SEQUENCE [LARGE SCALE GENOMIC DNA]</scope>
    <source>
        <strain evidence="1 2">DSM 21376</strain>
    </source>
</reference>
<keyword evidence="2" id="KW-1185">Reference proteome</keyword>
<name>A0A023D133_9LACO</name>
<dbReference type="AlphaFoldDB" id="A0A023D133"/>
<organism evidence="1 2">
    <name type="scientific">Liquorilactobacillus sucicola DSM 21376 = JCM 15457</name>
    <dbReference type="NCBI Taxonomy" id="1423806"/>
    <lineage>
        <taxon>Bacteria</taxon>
        <taxon>Bacillati</taxon>
        <taxon>Bacillota</taxon>
        <taxon>Bacilli</taxon>
        <taxon>Lactobacillales</taxon>
        <taxon>Lactobacillaceae</taxon>
        <taxon>Liquorilactobacillus</taxon>
    </lineage>
</organism>
<evidence type="ECO:0000313" key="1">
    <source>
        <dbReference type="EMBL" id="KRN07419.1"/>
    </source>
</evidence>